<comment type="function">
    <text evidence="8">Essential cell division protein that stabilizes the FtsZ protofilaments by cross-linking them and that serves as a cytoplasmic membrane anchor for the Z ring. Also required for the recruitment to the septal ring of downstream cell division proteins.</text>
</comment>
<dbReference type="Proteomes" id="UP000676649">
    <property type="component" value="Chromosome"/>
</dbReference>
<keyword evidence="5 11" id="KW-1133">Transmembrane helix</keyword>
<dbReference type="Gene3D" id="3.30.1400.10">
    <property type="entry name" value="ZipA, C-terminal FtsZ-binding domain"/>
    <property type="match status" value="1"/>
</dbReference>
<keyword evidence="14" id="KW-1185">Reference proteome</keyword>
<sequence>MDKELLRVVIILIGVLVILGILILHFFKTLRDRGEVDDYDEADLDNPDDDSGYDEPAESVSVDHLIDGDALLDDNAIRPPSLKQRSELPKLLKFSIIARADEGFNGETLFAAFERAGLQYGSVQVFERLDKNRVVHFTVASLSQPGTFPDKHLDEFYCPGIAFYMEPRELENPVAVFDDLIETIDILAEELDGEVWDNLRQALTAETIAELRQLLH</sequence>
<evidence type="ECO:0000313" key="14">
    <source>
        <dbReference type="Proteomes" id="UP000676649"/>
    </source>
</evidence>
<gene>
    <name evidence="13" type="ORF">KEF85_09375</name>
</gene>
<evidence type="ECO:0000313" key="13">
    <source>
        <dbReference type="EMBL" id="QWF69591.1"/>
    </source>
</evidence>
<keyword evidence="7 8" id="KW-0131">Cell cycle</keyword>
<feature type="transmembrane region" description="Helical" evidence="11">
    <location>
        <begin position="6"/>
        <end position="27"/>
    </location>
</feature>
<keyword evidence="2 9" id="KW-0997">Cell inner membrane</keyword>
<evidence type="ECO:0000256" key="6">
    <source>
        <dbReference type="ARBA" id="ARBA00023136"/>
    </source>
</evidence>
<evidence type="ECO:0000256" key="3">
    <source>
        <dbReference type="ARBA" id="ARBA00022618"/>
    </source>
</evidence>
<dbReference type="PANTHER" id="PTHR38685">
    <property type="entry name" value="CELL DIVISION PROTEIN ZIPA"/>
    <property type="match status" value="1"/>
</dbReference>
<keyword evidence="4 9" id="KW-0812">Transmembrane</keyword>
<evidence type="ECO:0000256" key="5">
    <source>
        <dbReference type="ARBA" id="ARBA00022989"/>
    </source>
</evidence>
<evidence type="ECO:0000256" key="8">
    <source>
        <dbReference type="RuleBase" id="RU003612"/>
    </source>
</evidence>
<dbReference type="RefSeq" id="WP_215579851.1">
    <property type="nucleotide sequence ID" value="NZ_CP073754.1"/>
</dbReference>
<dbReference type="SUPFAM" id="SSF64383">
    <property type="entry name" value="Cell-division protein ZipA, C-terminal domain"/>
    <property type="match status" value="1"/>
</dbReference>
<keyword evidence="1 9" id="KW-1003">Cell membrane</keyword>
<dbReference type="InterPro" id="IPR011919">
    <property type="entry name" value="Cell_div_ZipA"/>
</dbReference>
<evidence type="ECO:0000256" key="4">
    <source>
        <dbReference type="ARBA" id="ARBA00022692"/>
    </source>
</evidence>
<dbReference type="GO" id="GO:0005886">
    <property type="term" value="C:plasma membrane"/>
    <property type="evidence" value="ECO:0007669"/>
    <property type="project" value="UniProtKB-SubCell"/>
</dbReference>
<dbReference type="EMBL" id="CP073754">
    <property type="protein sequence ID" value="QWF69591.1"/>
    <property type="molecule type" value="Genomic_DNA"/>
</dbReference>
<dbReference type="SMART" id="SM00771">
    <property type="entry name" value="ZipA_C"/>
    <property type="match status" value="1"/>
</dbReference>
<evidence type="ECO:0000256" key="1">
    <source>
        <dbReference type="ARBA" id="ARBA00022475"/>
    </source>
</evidence>
<reference evidence="13" key="1">
    <citation type="submission" date="2021-04" db="EMBL/GenBank/DDBJ databases">
        <title>Draft genome sequence data of methanotrophic Methylovulum sp. strain S1L and Methylomonas sp. strain S2AM isolated from boreal lake water columns.</title>
        <authorList>
            <person name="Rissanen A.J."/>
            <person name="Mangayil R."/>
            <person name="Svenning M.M."/>
            <person name="Khanongnuch R."/>
        </authorList>
    </citation>
    <scope>NUCLEOTIDE SEQUENCE</scope>
    <source>
        <strain evidence="13">S2AM</strain>
    </source>
</reference>
<dbReference type="InterPro" id="IPR036765">
    <property type="entry name" value="ZipA_FtsZ-bd_C_sf"/>
</dbReference>
<accession>A0A975R8X9</accession>
<feature type="domain" description="ZipA C-terminal FtsZ-binding" evidence="12">
    <location>
        <begin position="88"/>
        <end position="215"/>
    </location>
</feature>
<feature type="region of interest" description="Disordered" evidence="10">
    <location>
        <begin position="38"/>
        <end position="57"/>
    </location>
</feature>
<comment type="subcellular location">
    <subcellularLocation>
        <location evidence="9">Cell inner membrane</location>
        <topology evidence="9">Single-pass type I membrane protein</topology>
    </subcellularLocation>
</comment>
<dbReference type="Pfam" id="PF04354">
    <property type="entry name" value="ZipA_C"/>
    <property type="match status" value="1"/>
</dbReference>
<keyword evidence="3 8" id="KW-0132">Cell division</keyword>
<protein>
    <recommendedName>
        <fullName evidence="8">Cell division protein ZipA</fullName>
    </recommendedName>
</protein>
<dbReference type="GO" id="GO:0000917">
    <property type="term" value="P:division septum assembly"/>
    <property type="evidence" value="ECO:0007669"/>
    <property type="project" value="TreeGrafter"/>
</dbReference>
<comment type="similarity">
    <text evidence="8">Belongs to the ZipA family.</text>
</comment>
<dbReference type="InterPro" id="IPR007449">
    <property type="entry name" value="ZipA_FtsZ-bd_C"/>
</dbReference>
<dbReference type="GO" id="GO:0032153">
    <property type="term" value="C:cell division site"/>
    <property type="evidence" value="ECO:0007669"/>
    <property type="project" value="TreeGrafter"/>
</dbReference>
<dbReference type="KEGG" id="mpad:KEF85_09375"/>
<keyword evidence="6 9" id="KW-0472">Membrane</keyword>
<dbReference type="PANTHER" id="PTHR38685:SF1">
    <property type="entry name" value="CELL DIVISION PROTEIN ZIPA"/>
    <property type="match status" value="1"/>
</dbReference>
<evidence type="ECO:0000259" key="12">
    <source>
        <dbReference type="SMART" id="SM00771"/>
    </source>
</evidence>
<organism evidence="13 14">
    <name type="scientific">Methylomonas paludis</name>
    <dbReference type="NCBI Taxonomy" id="1173101"/>
    <lineage>
        <taxon>Bacteria</taxon>
        <taxon>Pseudomonadati</taxon>
        <taxon>Pseudomonadota</taxon>
        <taxon>Gammaproteobacteria</taxon>
        <taxon>Methylococcales</taxon>
        <taxon>Methylococcaceae</taxon>
        <taxon>Methylomonas</taxon>
    </lineage>
</organism>
<evidence type="ECO:0000256" key="11">
    <source>
        <dbReference type="SAM" id="Phobius"/>
    </source>
</evidence>
<evidence type="ECO:0000256" key="2">
    <source>
        <dbReference type="ARBA" id="ARBA00022519"/>
    </source>
</evidence>
<evidence type="ECO:0000256" key="10">
    <source>
        <dbReference type="SAM" id="MobiDB-lite"/>
    </source>
</evidence>
<evidence type="ECO:0000256" key="9">
    <source>
        <dbReference type="RuleBase" id="RU003613"/>
    </source>
</evidence>
<evidence type="ECO:0000256" key="7">
    <source>
        <dbReference type="ARBA" id="ARBA00023306"/>
    </source>
</evidence>
<dbReference type="AlphaFoldDB" id="A0A975R8X9"/>
<name>A0A975R8X9_9GAMM</name>
<proteinExistence type="inferred from homology"/>